<dbReference type="Pfam" id="PF00512">
    <property type="entry name" value="HisKA"/>
    <property type="match status" value="1"/>
</dbReference>
<keyword evidence="5" id="KW-0808">Transferase</keyword>
<dbReference type="InterPro" id="IPR036890">
    <property type="entry name" value="HATPase_C_sf"/>
</dbReference>
<dbReference type="OrthoDB" id="9121563at2"/>
<keyword evidence="8 11" id="KW-1133">Transmembrane helix</keyword>
<evidence type="ECO:0000256" key="7">
    <source>
        <dbReference type="ARBA" id="ARBA00022777"/>
    </source>
</evidence>
<gene>
    <name evidence="13" type="ORF">DXX93_10495</name>
</gene>
<proteinExistence type="predicted"/>
<evidence type="ECO:0000256" key="10">
    <source>
        <dbReference type="ARBA" id="ARBA00023136"/>
    </source>
</evidence>
<keyword evidence="9" id="KW-0902">Two-component regulatory system</keyword>
<feature type="domain" description="Histidine kinase" evidence="12">
    <location>
        <begin position="226"/>
        <end position="414"/>
    </location>
</feature>
<dbReference type="InterPro" id="IPR005467">
    <property type="entry name" value="His_kinase_dom"/>
</dbReference>
<comment type="caution">
    <text evidence="13">The sequence shown here is derived from an EMBL/GenBank/DDBJ whole genome shotgun (WGS) entry which is preliminary data.</text>
</comment>
<feature type="transmembrane region" description="Helical" evidence="11">
    <location>
        <begin position="14"/>
        <end position="36"/>
    </location>
</feature>
<evidence type="ECO:0000313" key="13">
    <source>
        <dbReference type="EMBL" id="REL26958.1"/>
    </source>
</evidence>
<feature type="transmembrane region" description="Helical" evidence="11">
    <location>
        <begin position="138"/>
        <end position="161"/>
    </location>
</feature>
<evidence type="ECO:0000256" key="11">
    <source>
        <dbReference type="SAM" id="Phobius"/>
    </source>
</evidence>
<dbReference type="PANTHER" id="PTHR45436">
    <property type="entry name" value="SENSOR HISTIDINE KINASE YKOH"/>
    <property type="match status" value="1"/>
</dbReference>
<comment type="catalytic activity">
    <reaction evidence="1">
        <text>ATP + protein L-histidine = ADP + protein N-phospho-L-histidine.</text>
        <dbReference type="EC" id="2.7.13.3"/>
    </reaction>
</comment>
<evidence type="ECO:0000256" key="8">
    <source>
        <dbReference type="ARBA" id="ARBA00022989"/>
    </source>
</evidence>
<accession>A0A3E0TR44</accession>
<keyword evidence="10 11" id="KW-0472">Membrane</keyword>
<dbReference type="GO" id="GO:0005886">
    <property type="term" value="C:plasma membrane"/>
    <property type="evidence" value="ECO:0007669"/>
    <property type="project" value="TreeGrafter"/>
</dbReference>
<dbReference type="Gene3D" id="3.30.565.10">
    <property type="entry name" value="Histidine kinase-like ATPase, C-terminal domain"/>
    <property type="match status" value="1"/>
</dbReference>
<evidence type="ECO:0000256" key="2">
    <source>
        <dbReference type="ARBA" id="ARBA00004141"/>
    </source>
</evidence>
<evidence type="ECO:0000313" key="14">
    <source>
        <dbReference type="Proteomes" id="UP000256478"/>
    </source>
</evidence>
<dbReference type="SUPFAM" id="SSF55874">
    <property type="entry name" value="ATPase domain of HSP90 chaperone/DNA topoisomerase II/histidine kinase"/>
    <property type="match status" value="1"/>
</dbReference>
<dbReference type="Pfam" id="PF02518">
    <property type="entry name" value="HATPase_c"/>
    <property type="match status" value="1"/>
</dbReference>
<evidence type="ECO:0000256" key="6">
    <source>
        <dbReference type="ARBA" id="ARBA00022692"/>
    </source>
</evidence>
<evidence type="ECO:0000256" key="4">
    <source>
        <dbReference type="ARBA" id="ARBA00022553"/>
    </source>
</evidence>
<dbReference type="InterPro" id="IPR050428">
    <property type="entry name" value="TCS_sensor_his_kinase"/>
</dbReference>
<keyword evidence="4" id="KW-0597">Phosphoprotein</keyword>
<keyword evidence="6 11" id="KW-0812">Transmembrane</keyword>
<dbReference type="InterPro" id="IPR003661">
    <property type="entry name" value="HisK_dim/P_dom"/>
</dbReference>
<evidence type="ECO:0000256" key="1">
    <source>
        <dbReference type="ARBA" id="ARBA00000085"/>
    </source>
</evidence>
<organism evidence="13 14">
    <name type="scientific">Thalassotalea euphylliae</name>
    <dbReference type="NCBI Taxonomy" id="1655234"/>
    <lineage>
        <taxon>Bacteria</taxon>
        <taxon>Pseudomonadati</taxon>
        <taxon>Pseudomonadota</taxon>
        <taxon>Gammaproteobacteria</taxon>
        <taxon>Alteromonadales</taxon>
        <taxon>Colwelliaceae</taxon>
        <taxon>Thalassotalea</taxon>
    </lineage>
</organism>
<dbReference type="InterPro" id="IPR036097">
    <property type="entry name" value="HisK_dim/P_sf"/>
</dbReference>
<dbReference type="InterPro" id="IPR003594">
    <property type="entry name" value="HATPase_dom"/>
</dbReference>
<evidence type="ECO:0000256" key="5">
    <source>
        <dbReference type="ARBA" id="ARBA00022679"/>
    </source>
</evidence>
<name>A0A3E0TR44_9GAMM</name>
<evidence type="ECO:0000256" key="9">
    <source>
        <dbReference type="ARBA" id="ARBA00023012"/>
    </source>
</evidence>
<dbReference type="RefSeq" id="WP_116008059.1">
    <property type="nucleotide sequence ID" value="NZ_QUOU01000001.1"/>
</dbReference>
<dbReference type="EC" id="2.7.13.3" evidence="3"/>
<dbReference type="SUPFAM" id="SSF47384">
    <property type="entry name" value="Homodimeric domain of signal transducing histidine kinase"/>
    <property type="match status" value="1"/>
</dbReference>
<dbReference type="Gene3D" id="1.10.287.130">
    <property type="match status" value="1"/>
</dbReference>
<evidence type="ECO:0000256" key="3">
    <source>
        <dbReference type="ARBA" id="ARBA00012438"/>
    </source>
</evidence>
<dbReference type="GO" id="GO:0000155">
    <property type="term" value="F:phosphorelay sensor kinase activity"/>
    <property type="evidence" value="ECO:0007669"/>
    <property type="project" value="InterPro"/>
</dbReference>
<dbReference type="CDD" id="cd00082">
    <property type="entry name" value="HisKA"/>
    <property type="match status" value="1"/>
</dbReference>
<dbReference type="PROSITE" id="PS50109">
    <property type="entry name" value="HIS_KIN"/>
    <property type="match status" value="1"/>
</dbReference>
<dbReference type="SMART" id="SM00387">
    <property type="entry name" value="HATPase_c"/>
    <property type="match status" value="1"/>
</dbReference>
<reference evidence="13 14" key="1">
    <citation type="submission" date="2018-08" db="EMBL/GenBank/DDBJ databases">
        <title>Thalassotalea euphylliae genome.</title>
        <authorList>
            <person name="Summers S."/>
            <person name="Rice S.A."/>
            <person name="Freckelton M.L."/>
            <person name="Nedved B.T."/>
            <person name="Hadfield M.G."/>
        </authorList>
    </citation>
    <scope>NUCLEOTIDE SEQUENCE [LARGE SCALE GENOMIC DNA]</scope>
    <source>
        <strain evidence="13 14">H1</strain>
    </source>
</reference>
<keyword evidence="7 13" id="KW-0418">Kinase</keyword>
<dbReference type="Proteomes" id="UP000256478">
    <property type="component" value="Unassembled WGS sequence"/>
</dbReference>
<sequence length="414" mass="46373">MKNTAPISRKIRKVYFWGAFTLLVFYTLVFNLALLFTEDSSTIERLKYVAPDYLAHYENGDTGIITVDSLVTLYDSYDQLPPVLKPRLDKDWHGVSNFFFEDDSELNVFAQLTNTPTGHKITYAVERIGIVEVNEFNIALLEISIFVMGLVIFLIIARVIISTLEAITLPFIALAKALENNTSFDNLALTHQGSETFESHLTLTAVNQYRTRIAASIEREQNFTRYVSHELRTPMSVIKGCTSLLRASEVPMVLKQCGRIDDALNNMAQLTQTFLMLARNKTKESSLTVINTAFISEALSPLHAKAHANDVTLDYKLLAPFELTVEPLLMTVLIQNITINAINCSHEGSVSVFITHQKLEIVDNGVGLNATARGYEGFGIGLQLVEDICKRYQWQFSLQNNVQQGCTATVLFAV</sequence>
<dbReference type="EMBL" id="QUOU01000001">
    <property type="protein sequence ID" value="REL26958.1"/>
    <property type="molecule type" value="Genomic_DNA"/>
</dbReference>
<protein>
    <recommendedName>
        <fullName evidence="3">histidine kinase</fullName>
        <ecNumber evidence="3">2.7.13.3</ecNumber>
    </recommendedName>
</protein>
<dbReference type="PANTHER" id="PTHR45436:SF15">
    <property type="entry name" value="SENSOR HISTIDINE KINASE CUSS"/>
    <property type="match status" value="1"/>
</dbReference>
<dbReference type="SMART" id="SM00388">
    <property type="entry name" value="HisKA"/>
    <property type="match status" value="1"/>
</dbReference>
<comment type="subcellular location">
    <subcellularLocation>
        <location evidence="2">Membrane</location>
        <topology evidence="2">Multi-pass membrane protein</topology>
    </subcellularLocation>
</comment>
<dbReference type="AlphaFoldDB" id="A0A3E0TR44"/>
<evidence type="ECO:0000259" key="12">
    <source>
        <dbReference type="PROSITE" id="PS50109"/>
    </source>
</evidence>